<accession>A0A387BL00</accession>
<dbReference type="SUPFAM" id="SSF53335">
    <property type="entry name" value="S-adenosyl-L-methionine-dependent methyltransferases"/>
    <property type="match status" value="1"/>
</dbReference>
<dbReference type="EMBL" id="CP032624">
    <property type="protein sequence ID" value="AYG02844.1"/>
    <property type="molecule type" value="Genomic_DNA"/>
</dbReference>
<keyword evidence="1" id="KW-0489">Methyltransferase</keyword>
<keyword evidence="2" id="KW-1185">Reference proteome</keyword>
<dbReference type="InterPro" id="IPR029063">
    <property type="entry name" value="SAM-dependent_MTases_sf"/>
</dbReference>
<name>A0A387BL00_9MICO</name>
<dbReference type="OrthoDB" id="5498854at2"/>
<dbReference type="Gene3D" id="3.40.50.150">
    <property type="entry name" value="Vaccinia Virus protein VP39"/>
    <property type="match status" value="1"/>
</dbReference>
<reference evidence="1 2" key="1">
    <citation type="submission" date="2018-09" db="EMBL/GenBank/DDBJ databases">
        <title>Genome sequencing of strain 2DFW10M-5.</title>
        <authorList>
            <person name="Heo J."/>
            <person name="Kim S.-J."/>
            <person name="Kwon S.-W."/>
        </authorList>
    </citation>
    <scope>NUCLEOTIDE SEQUENCE [LARGE SCALE GENOMIC DNA]</scope>
    <source>
        <strain evidence="1 2">2DFW10M-5</strain>
    </source>
</reference>
<dbReference type="AlphaFoldDB" id="A0A387BL00"/>
<organism evidence="1 2">
    <name type="scientific">Gryllotalpicola protaetiae</name>
    <dbReference type="NCBI Taxonomy" id="2419771"/>
    <lineage>
        <taxon>Bacteria</taxon>
        <taxon>Bacillati</taxon>
        <taxon>Actinomycetota</taxon>
        <taxon>Actinomycetes</taxon>
        <taxon>Micrococcales</taxon>
        <taxon>Microbacteriaceae</taxon>
        <taxon>Gryllotalpicola</taxon>
    </lineage>
</organism>
<dbReference type="GO" id="GO:0008168">
    <property type="term" value="F:methyltransferase activity"/>
    <property type="evidence" value="ECO:0007669"/>
    <property type="project" value="UniProtKB-KW"/>
</dbReference>
<sequence>MPRNTTAAKPVGSVTRGTTNTNRLRRVDRWIAHRPEFAKAASPLVVDLGFGASGVTSFELWARLARVRRDARLVGLEIEQGRVAFATGQLAEVRAGRTGFDPATNVSFARGGFEVPLPGGETATVIRAFNVLRQYDEAEVADAWARMRSRLAPGGLLVEGTCDELGRVCSWVDLSPAGPERFTISLRLAGLDLPSIVAERLPKALIHRNVPGERVHEWLSALDAAWRTASVLAPYGERQRWIGAIAALRDAGWPVLGGRTRWRLGEVTVPWGVVAPLPAPGRR</sequence>
<evidence type="ECO:0000313" key="1">
    <source>
        <dbReference type="EMBL" id="AYG02844.1"/>
    </source>
</evidence>
<dbReference type="Proteomes" id="UP000275069">
    <property type="component" value="Chromosome"/>
</dbReference>
<keyword evidence="1" id="KW-0808">Transferase</keyword>
<gene>
    <name evidence="1" type="ORF">D7I44_04450</name>
</gene>
<proteinExistence type="predicted"/>
<protein>
    <submittedName>
        <fullName evidence="1">Class I SAM-dependent methyltransferase</fullName>
    </submittedName>
</protein>
<dbReference type="RefSeq" id="WP_120788378.1">
    <property type="nucleotide sequence ID" value="NZ_CP032624.1"/>
</dbReference>
<dbReference type="KEGG" id="gry:D7I44_04450"/>
<dbReference type="GO" id="GO:0032259">
    <property type="term" value="P:methylation"/>
    <property type="evidence" value="ECO:0007669"/>
    <property type="project" value="UniProtKB-KW"/>
</dbReference>
<evidence type="ECO:0000313" key="2">
    <source>
        <dbReference type="Proteomes" id="UP000275069"/>
    </source>
</evidence>